<accession>A0ABP9G9A0</accession>
<dbReference type="Pfam" id="PF13102">
    <property type="entry name" value="Phage_int_SAM_5"/>
    <property type="match status" value="1"/>
</dbReference>
<dbReference type="EMBL" id="BAABJJ010000001">
    <property type="protein sequence ID" value="GAA4932785.1"/>
    <property type="molecule type" value="Genomic_DNA"/>
</dbReference>
<dbReference type="InterPro" id="IPR010998">
    <property type="entry name" value="Integrase_recombinase_N"/>
</dbReference>
<sequence length="437" mass="51149">MPEAKFKLRKASDKSATIQLHFSYGTKKRFRYSTGYRIQNVKNWDSGKMRIKQVIEELDWNPVNKKLDKLEDHIVDFYFGLSLDERAKVNNEMLTELCDIFFDKKKANEEQQQLDLLPFFIKFIEDYKVKPLMSTGKPLKAGTAKTYNNAYNLLKRFNDDVYRVNYDTINIKFYNKFFKWLHENDYSTNYIGTQIKILKTILNAGIELGYHNTLEHKRKYFKKPSEEVNNIYLNQEELNKIFNLDLSNAETYKVGKKPLYLTAKKLDLARDLFLISANTGLRVSDFNRLKPKNIIKIDGKQYIKIITEKMQKPVTIPINSMVKSILDKRDGNPPDSMPEQHINYALKRIGFLAEINSKETIERTIGGVKTSDTKFKYELITNHCGRRSFCSNAYLSEMPTIDIMAISGHSTEKVFYNYIKVNDLQKAIKIGEHKFFN</sequence>
<keyword evidence="6" id="KW-1185">Reference proteome</keyword>
<dbReference type="CDD" id="cd01185">
    <property type="entry name" value="INTN1_C_like"/>
    <property type="match status" value="1"/>
</dbReference>
<dbReference type="RefSeq" id="WP_345189545.1">
    <property type="nucleotide sequence ID" value="NZ_BAABJJ010000001.1"/>
</dbReference>
<dbReference type="Pfam" id="PF00589">
    <property type="entry name" value="Phage_integrase"/>
    <property type="match status" value="1"/>
</dbReference>
<keyword evidence="1" id="KW-0238">DNA-binding</keyword>
<evidence type="ECO:0000259" key="3">
    <source>
        <dbReference type="Pfam" id="PF00589"/>
    </source>
</evidence>
<feature type="domain" description="Tyr recombinase" evidence="3">
    <location>
        <begin position="271"/>
        <end position="423"/>
    </location>
</feature>
<dbReference type="SUPFAM" id="SSF56349">
    <property type="entry name" value="DNA breaking-rejoining enzymes"/>
    <property type="match status" value="1"/>
</dbReference>
<dbReference type="Gene3D" id="1.10.443.10">
    <property type="entry name" value="Intergrase catalytic core"/>
    <property type="match status" value="1"/>
</dbReference>
<comment type="caution">
    <text evidence="5">The sequence shown here is derived from an EMBL/GenBank/DDBJ whole genome shotgun (WGS) entry which is preliminary data.</text>
</comment>
<name>A0ABP9G9A0_9FLAO</name>
<dbReference type="Proteomes" id="UP001501302">
    <property type="component" value="Unassembled WGS sequence"/>
</dbReference>
<evidence type="ECO:0000259" key="4">
    <source>
        <dbReference type="Pfam" id="PF13102"/>
    </source>
</evidence>
<organism evidence="5 6">
    <name type="scientific">Algibacter agarivorans</name>
    <dbReference type="NCBI Taxonomy" id="1109741"/>
    <lineage>
        <taxon>Bacteria</taxon>
        <taxon>Pseudomonadati</taxon>
        <taxon>Bacteroidota</taxon>
        <taxon>Flavobacteriia</taxon>
        <taxon>Flavobacteriales</taxon>
        <taxon>Flavobacteriaceae</taxon>
        <taxon>Algibacter</taxon>
    </lineage>
</organism>
<gene>
    <name evidence="5" type="ORF">GCM10023314_01450</name>
</gene>
<evidence type="ECO:0000256" key="2">
    <source>
        <dbReference type="ARBA" id="ARBA00023172"/>
    </source>
</evidence>
<reference evidence="6" key="1">
    <citation type="journal article" date="2019" name="Int. J. Syst. Evol. Microbiol.">
        <title>The Global Catalogue of Microorganisms (GCM) 10K type strain sequencing project: providing services to taxonomists for standard genome sequencing and annotation.</title>
        <authorList>
            <consortium name="The Broad Institute Genomics Platform"/>
            <consortium name="The Broad Institute Genome Sequencing Center for Infectious Disease"/>
            <person name="Wu L."/>
            <person name="Ma J."/>
        </authorList>
    </citation>
    <scope>NUCLEOTIDE SEQUENCE [LARGE SCALE GENOMIC DNA]</scope>
    <source>
        <strain evidence="6">JCM 18285</strain>
    </source>
</reference>
<keyword evidence="2" id="KW-0233">DNA recombination</keyword>
<proteinExistence type="predicted"/>
<evidence type="ECO:0000256" key="1">
    <source>
        <dbReference type="ARBA" id="ARBA00023125"/>
    </source>
</evidence>
<dbReference type="InterPro" id="IPR002104">
    <property type="entry name" value="Integrase_catalytic"/>
</dbReference>
<dbReference type="InterPro" id="IPR013762">
    <property type="entry name" value="Integrase-like_cat_sf"/>
</dbReference>
<feature type="domain" description="Phage integrase SAM-like" evidence="4">
    <location>
        <begin position="116"/>
        <end position="211"/>
    </location>
</feature>
<evidence type="ECO:0000313" key="6">
    <source>
        <dbReference type="Proteomes" id="UP001501302"/>
    </source>
</evidence>
<dbReference type="InterPro" id="IPR025269">
    <property type="entry name" value="SAM-like_dom"/>
</dbReference>
<dbReference type="Gene3D" id="1.10.150.130">
    <property type="match status" value="1"/>
</dbReference>
<protein>
    <submittedName>
        <fullName evidence="5">Site-specific integrase</fullName>
    </submittedName>
</protein>
<dbReference type="InterPro" id="IPR011010">
    <property type="entry name" value="DNA_brk_join_enz"/>
</dbReference>
<evidence type="ECO:0000313" key="5">
    <source>
        <dbReference type="EMBL" id="GAA4932785.1"/>
    </source>
</evidence>